<accession>A0A8H5SZE0</accession>
<keyword evidence="20" id="KW-1185">Reference proteome</keyword>
<evidence type="ECO:0000256" key="5">
    <source>
        <dbReference type="ARBA" id="ARBA00022525"/>
    </source>
</evidence>
<comment type="caution">
    <text evidence="19">The sequence shown here is derived from an EMBL/GenBank/DDBJ whole genome shotgun (WGS) entry which is preliminary data.</text>
</comment>
<keyword evidence="4" id="KW-1003">Cell membrane</keyword>
<dbReference type="PANTHER" id="PTHR37928:SF2">
    <property type="entry name" value="GPI ANCHORED CFEM DOMAIN PROTEIN (AFU_ORTHOLOGUE AFUA_6G10580)"/>
    <property type="match status" value="1"/>
</dbReference>
<dbReference type="PANTHER" id="PTHR37928">
    <property type="entry name" value="CFEM DOMAIN PROTEIN (AFU_ORTHOLOGUE AFUA_6G14090)"/>
    <property type="match status" value="1"/>
</dbReference>
<keyword evidence="11 16" id="KW-0472">Membrane</keyword>
<sequence length="199" mass="19524">MKSFFLIVTALLSTSVIAQSGGGSVLPQCAQQCALQAIKASGCGSIDPTCVCKNPSFATDFVKCANSNCSPEEAANAIKTGLQICSAAGISIPTPGAPSASAGGASTPSGSASSPIVPPPVIPTTPMTAGSSYVPPIIPVPPTPVPAPPVSSTPVPAPPAPTTPVPPVPTAGAGITNTFNAVLASIGLAWVSLMFLFLM</sequence>
<keyword evidence="9 17" id="KW-0732">Signal</keyword>
<dbReference type="AlphaFoldDB" id="A0A8H5SZE0"/>
<evidence type="ECO:0000256" key="10">
    <source>
        <dbReference type="ARBA" id="ARBA00023004"/>
    </source>
</evidence>
<keyword evidence="16" id="KW-1133">Transmembrane helix</keyword>
<dbReference type="GO" id="GO:0046872">
    <property type="term" value="F:metal ion binding"/>
    <property type="evidence" value="ECO:0007669"/>
    <property type="project" value="UniProtKB-UniRule"/>
</dbReference>
<evidence type="ECO:0000256" key="15">
    <source>
        <dbReference type="PROSITE-ProRule" id="PRU01356"/>
    </source>
</evidence>
<evidence type="ECO:0000256" key="7">
    <source>
        <dbReference type="ARBA" id="ARBA00022622"/>
    </source>
</evidence>
<evidence type="ECO:0000256" key="6">
    <source>
        <dbReference type="ARBA" id="ARBA00022617"/>
    </source>
</evidence>
<feature type="transmembrane region" description="Helical" evidence="16">
    <location>
        <begin position="179"/>
        <end position="198"/>
    </location>
</feature>
<comment type="similarity">
    <text evidence="3">Belongs to the RBT5 family.</text>
</comment>
<dbReference type="InterPro" id="IPR008427">
    <property type="entry name" value="Extracellular_membr_CFEM_dom"/>
</dbReference>
<keyword evidence="16" id="KW-0812">Transmembrane</keyword>
<feature type="chain" id="PRO_5034477392" description="CFEM domain-containing protein" evidence="17">
    <location>
        <begin position="19"/>
        <end position="199"/>
    </location>
</feature>
<dbReference type="OrthoDB" id="3065412at2759"/>
<evidence type="ECO:0000256" key="8">
    <source>
        <dbReference type="ARBA" id="ARBA00022723"/>
    </source>
</evidence>
<gene>
    <name evidence="19" type="ORF">FHETE_9356</name>
</gene>
<feature type="disulfide bond" evidence="15">
    <location>
        <begin position="43"/>
        <end position="50"/>
    </location>
</feature>
<keyword evidence="10 15" id="KW-0408">Iron</keyword>
<dbReference type="PROSITE" id="PS52012">
    <property type="entry name" value="CFEM"/>
    <property type="match status" value="1"/>
</dbReference>
<dbReference type="GO" id="GO:0098552">
    <property type="term" value="C:side of membrane"/>
    <property type="evidence" value="ECO:0007669"/>
    <property type="project" value="UniProtKB-KW"/>
</dbReference>
<dbReference type="Pfam" id="PF05730">
    <property type="entry name" value="CFEM"/>
    <property type="match status" value="1"/>
</dbReference>
<feature type="domain" description="CFEM" evidence="18">
    <location>
        <begin position="1"/>
        <end position="112"/>
    </location>
</feature>
<dbReference type="GO" id="GO:0005576">
    <property type="term" value="C:extracellular region"/>
    <property type="evidence" value="ECO:0007669"/>
    <property type="project" value="UniProtKB-SubCell"/>
</dbReference>
<keyword evidence="14" id="KW-0449">Lipoprotein</keyword>
<name>A0A8H5SZE0_FUSHE</name>
<evidence type="ECO:0000313" key="20">
    <source>
        <dbReference type="Proteomes" id="UP000567885"/>
    </source>
</evidence>
<keyword evidence="5" id="KW-0964">Secreted</keyword>
<comment type="subcellular location">
    <subcellularLocation>
        <location evidence="1">Cell membrane</location>
        <topology evidence="1">Lipid-anchor</topology>
        <topology evidence="1">GPI-anchor</topology>
    </subcellularLocation>
    <subcellularLocation>
        <location evidence="2">Secreted</location>
    </subcellularLocation>
</comment>
<dbReference type="GO" id="GO:0005886">
    <property type="term" value="C:plasma membrane"/>
    <property type="evidence" value="ECO:0007669"/>
    <property type="project" value="UniProtKB-SubCell"/>
</dbReference>
<evidence type="ECO:0000259" key="18">
    <source>
        <dbReference type="PROSITE" id="PS52012"/>
    </source>
</evidence>
<keyword evidence="13" id="KW-0325">Glycoprotein</keyword>
<dbReference type="InterPro" id="IPR051735">
    <property type="entry name" value="CFEM_domain"/>
</dbReference>
<keyword evidence="7" id="KW-0336">GPI-anchor</keyword>
<feature type="signal peptide" evidence="17">
    <location>
        <begin position="1"/>
        <end position="18"/>
    </location>
</feature>
<dbReference type="Proteomes" id="UP000567885">
    <property type="component" value="Unassembled WGS sequence"/>
</dbReference>
<feature type="binding site" description="axial binding residue" evidence="15">
    <location>
        <position position="47"/>
    </location>
    <ligand>
        <name>heme</name>
        <dbReference type="ChEBI" id="CHEBI:30413"/>
    </ligand>
    <ligandPart>
        <name>Fe</name>
        <dbReference type="ChEBI" id="CHEBI:18248"/>
    </ligandPart>
</feature>
<evidence type="ECO:0000256" key="12">
    <source>
        <dbReference type="ARBA" id="ARBA00023157"/>
    </source>
</evidence>
<evidence type="ECO:0000256" key="16">
    <source>
        <dbReference type="SAM" id="Phobius"/>
    </source>
</evidence>
<feature type="disulfide bond" evidence="15">
    <location>
        <begin position="29"/>
        <end position="69"/>
    </location>
</feature>
<organism evidence="19 20">
    <name type="scientific">Fusarium heterosporum</name>
    <dbReference type="NCBI Taxonomy" id="42747"/>
    <lineage>
        <taxon>Eukaryota</taxon>
        <taxon>Fungi</taxon>
        <taxon>Dikarya</taxon>
        <taxon>Ascomycota</taxon>
        <taxon>Pezizomycotina</taxon>
        <taxon>Sordariomycetes</taxon>
        <taxon>Hypocreomycetidae</taxon>
        <taxon>Hypocreales</taxon>
        <taxon>Nectriaceae</taxon>
        <taxon>Fusarium</taxon>
        <taxon>Fusarium heterosporum species complex</taxon>
    </lineage>
</organism>
<feature type="disulfide bond" evidence="15">
    <location>
        <begin position="33"/>
        <end position="64"/>
    </location>
</feature>
<evidence type="ECO:0000256" key="11">
    <source>
        <dbReference type="ARBA" id="ARBA00023136"/>
    </source>
</evidence>
<evidence type="ECO:0000256" key="2">
    <source>
        <dbReference type="ARBA" id="ARBA00004613"/>
    </source>
</evidence>
<proteinExistence type="inferred from homology"/>
<evidence type="ECO:0000256" key="13">
    <source>
        <dbReference type="ARBA" id="ARBA00023180"/>
    </source>
</evidence>
<protein>
    <recommendedName>
        <fullName evidence="18">CFEM domain-containing protein</fullName>
    </recommendedName>
</protein>
<keyword evidence="6 15" id="KW-0349">Heme</keyword>
<evidence type="ECO:0000256" key="3">
    <source>
        <dbReference type="ARBA" id="ARBA00010031"/>
    </source>
</evidence>
<dbReference type="EMBL" id="JAAGWQ010000214">
    <property type="protein sequence ID" value="KAF5659572.1"/>
    <property type="molecule type" value="Genomic_DNA"/>
</dbReference>
<dbReference type="SMART" id="SM00747">
    <property type="entry name" value="CFEM"/>
    <property type="match status" value="1"/>
</dbReference>
<keyword evidence="12 15" id="KW-1015">Disulfide bond</keyword>
<evidence type="ECO:0000256" key="9">
    <source>
        <dbReference type="ARBA" id="ARBA00022729"/>
    </source>
</evidence>
<evidence type="ECO:0000256" key="14">
    <source>
        <dbReference type="ARBA" id="ARBA00023288"/>
    </source>
</evidence>
<evidence type="ECO:0000256" key="1">
    <source>
        <dbReference type="ARBA" id="ARBA00004609"/>
    </source>
</evidence>
<evidence type="ECO:0000256" key="17">
    <source>
        <dbReference type="SAM" id="SignalP"/>
    </source>
</evidence>
<reference evidence="19 20" key="1">
    <citation type="submission" date="2020-05" db="EMBL/GenBank/DDBJ databases">
        <title>Identification and distribution of gene clusters putatively required for synthesis of sphingolipid metabolism inhibitors in phylogenetically diverse species of the filamentous fungus Fusarium.</title>
        <authorList>
            <person name="Kim H.-S."/>
            <person name="Busman M."/>
            <person name="Brown D.W."/>
            <person name="Divon H."/>
            <person name="Uhlig S."/>
            <person name="Proctor R.H."/>
        </authorList>
    </citation>
    <scope>NUCLEOTIDE SEQUENCE [LARGE SCALE GENOMIC DNA]</scope>
    <source>
        <strain evidence="19 20">NRRL 20693</strain>
    </source>
</reference>
<evidence type="ECO:0000256" key="4">
    <source>
        <dbReference type="ARBA" id="ARBA00022475"/>
    </source>
</evidence>
<evidence type="ECO:0000313" key="19">
    <source>
        <dbReference type="EMBL" id="KAF5659572.1"/>
    </source>
</evidence>
<keyword evidence="8 15" id="KW-0479">Metal-binding</keyword>
<feature type="disulfide bond" evidence="15">
    <location>
        <begin position="52"/>
        <end position="85"/>
    </location>
</feature>